<protein>
    <submittedName>
        <fullName evidence="2">Uncharacterized protein</fullName>
    </submittedName>
</protein>
<sequence>MAKRYSTSSDALLERSVKERTSDGKIDWQEVLKEVSEETGKSQTLGALKMRYRRLLVQNGVERSSRAGDKTWERFKKFFDNFLDSNWRMRAQLDVEKSKRRNSAQLELLKKENRELKEEIGGLKKEIKSHGPILKWYIQAQEGFKVAKAKKALINEE</sequence>
<dbReference type="EMBL" id="LCIT01000036">
    <property type="protein sequence ID" value="KKT61190.1"/>
    <property type="molecule type" value="Genomic_DNA"/>
</dbReference>
<dbReference type="AlphaFoldDB" id="A0A0G1IPY1"/>
<accession>A0A0G1IPY1</accession>
<proteinExistence type="predicted"/>
<organism evidence="2 3">
    <name type="scientific">Candidatus Giovannonibacteria bacterium GW2011_GWA2_44_26</name>
    <dbReference type="NCBI Taxonomy" id="1618648"/>
    <lineage>
        <taxon>Bacteria</taxon>
        <taxon>Candidatus Giovannoniibacteriota</taxon>
    </lineage>
</organism>
<feature type="coiled-coil region" evidence="1">
    <location>
        <begin position="99"/>
        <end position="126"/>
    </location>
</feature>
<comment type="caution">
    <text evidence="2">The sequence shown here is derived from an EMBL/GenBank/DDBJ whole genome shotgun (WGS) entry which is preliminary data.</text>
</comment>
<dbReference type="Proteomes" id="UP000033945">
    <property type="component" value="Unassembled WGS sequence"/>
</dbReference>
<evidence type="ECO:0000313" key="3">
    <source>
        <dbReference type="Proteomes" id="UP000033945"/>
    </source>
</evidence>
<gene>
    <name evidence="2" type="ORF">UW55_C0036G0003</name>
</gene>
<keyword evidence="1" id="KW-0175">Coiled coil</keyword>
<evidence type="ECO:0000256" key="1">
    <source>
        <dbReference type="SAM" id="Coils"/>
    </source>
</evidence>
<name>A0A0G1IPY1_9BACT</name>
<reference evidence="2 3" key="1">
    <citation type="journal article" date="2015" name="Nature">
        <title>rRNA introns, odd ribosomes, and small enigmatic genomes across a large radiation of phyla.</title>
        <authorList>
            <person name="Brown C.T."/>
            <person name="Hug L.A."/>
            <person name="Thomas B.C."/>
            <person name="Sharon I."/>
            <person name="Castelle C.J."/>
            <person name="Singh A."/>
            <person name="Wilkins M.J."/>
            <person name="Williams K.H."/>
            <person name="Banfield J.F."/>
        </authorList>
    </citation>
    <scope>NUCLEOTIDE SEQUENCE [LARGE SCALE GENOMIC DNA]</scope>
</reference>
<evidence type="ECO:0000313" key="2">
    <source>
        <dbReference type="EMBL" id="KKT61190.1"/>
    </source>
</evidence>